<dbReference type="Gene3D" id="2.10.109.10">
    <property type="entry name" value="Umud Fragment, subunit A"/>
    <property type="match status" value="1"/>
</dbReference>
<evidence type="ECO:0000256" key="2">
    <source>
        <dbReference type="ARBA" id="ARBA00022670"/>
    </source>
</evidence>
<keyword evidence="3" id="KW-0812">Transmembrane</keyword>
<dbReference type="InterPro" id="IPR036286">
    <property type="entry name" value="LexA/Signal_pep-like_sf"/>
</dbReference>
<dbReference type="STRING" id="415426.Hbut_0915"/>
<evidence type="ECO:0000256" key="1">
    <source>
        <dbReference type="ARBA" id="ARBA00004308"/>
    </source>
</evidence>
<sequence length="149" mass="16195">MAVAAILVVYGLKLTLSYALNVSTPFVVVEGSSMLPSLYTGDIVIIHKPSPDKIKIGDIIVYRSLRGNLVIHRVVEVTTAPYCKPVCYITKGDNNLHPDNMIGLEPPKGVSYSEIIGVVITVHVGLGESKAKVPVRIPYMGLLSFYLRS</sequence>
<dbReference type="eggNOG" id="arCOG01739">
    <property type="taxonomic scope" value="Archaea"/>
</dbReference>
<dbReference type="InterPro" id="IPR019533">
    <property type="entry name" value="Peptidase_S26"/>
</dbReference>
<dbReference type="NCBIfam" id="TIGR02228">
    <property type="entry name" value="sigpep_I_arch"/>
    <property type="match status" value="1"/>
</dbReference>
<feature type="domain" description="Peptidase S24/S26A/S26B/S26C" evidence="6">
    <location>
        <begin position="24"/>
        <end position="76"/>
    </location>
</feature>
<name>A2BLA2_HYPBU</name>
<dbReference type="SUPFAM" id="SSF51306">
    <property type="entry name" value="LexA/Signal peptidase"/>
    <property type="match status" value="1"/>
</dbReference>
<evidence type="ECO:0000256" key="5">
    <source>
        <dbReference type="ARBA" id="ARBA00023136"/>
    </source>
</evidence>
<evidence type="ECO:0000256" key="3">
    <source>
        <dbReference type="ARBA" id="ARBA00022692"/>
    </source>
</evidence>
<dbReference type="InterPro" id="IPR001733">
    <property type="entry name" value="Peptidase_S26B"/>
</dbReference>
<evidence type="ECO:0000313" key="7">
    <source>
        <dbReference type="EMBL" id="ABM80763.1"/>
    </source>
</evidence>
<evidence type="ECO:0000256" key="4">
    <source>
        <dbReference type="ARBA" id="ARBA00022989"/>
    </source>
</evidence>
<dbReference type="HOGENOM" id="CLU_089996_4_0_2"/>
<keyword evidence="8" id="KW-1185">Reference proteome</keyword>
<keyword evidence="4" id="KW-1133">Transmembrane helix</keyword>
<evidence type="ECO:0000313" key="8">
    <source>
        <dbReference type="Proteomes" id="UP000002593"/>
    </source>
</evidence>
<dbReference type="Pfam" id="PF00717">
    <property type="entry name" value="Peptidase_S24"/>
    <property type="match status" value="1"/>
</dbReference>
<dbReference type="Proteomes" id="UP000002593">
    <property type="component" value="Chromosome"/>
</dbReference>
<dbReference type="GO" id="GO:0006465">
    <property type="term" value="P:signal peptide processing"/>
    <property type="evidence" value="ECO:0007669"/>
    <property type="project" value="InterPro"/>
</dbReference>
<keyword evidence="2" id="KW-0378">Hydrolase</keyword>
<proteinExistence type="predicted"/>
<dbReference type="KEGG" id="hbu:Hbut_0915"/>
<protein>
    <submittedName>
        <fullName evidence="7">Signal peptide protein</fullName>
    </submittedName>
</protein>
<gene>
    <name evidence="7" type="ordered locus">Hbut_0915</name>
</gene>
<dbReference type="GO" id="GO:0004252">
    <property type="term" value="F:serine-type endopeptidase activity"/>
    <property type="evidence" value="ECO:0007669"/>
    <property type="project" value="InterPro"/>
</dbReference>
<organism evidence="7 8">
    <name type="scientific">Hyperthermus butylicus (strain DSM 5456 / JCM 9403 / PLM1-5)</name>
    <dbReference type="NCBI Taxonomy" id="415426"/>
    <lineage>
        <taxon>Archaea</taxon>
        <taxon>Thermoproteota</taxon>
        <taxon>Thermoprotei</taxon>
        <taxon>Desulfurococcales</taxon>
        <taxon>Pyrodictiaceae</taxon>
        <taxon>Hyperthermus</taxon>
    </lineage>
</organism>
<accession>A2BLA2</accession>
<dbReference type="PANTHER" id="PTHR10806">
    <property type="entry name" value="SIGNAL PEPTIDASE COMPLEX CATALYTIC SUBUNIT SEC11"/>
    <property type="match status" value="1"/>
</dbReference>
<dbReference type="CDD" id="cd06530">
    <property type="entry name" value="S26_SPase_I"/>
    <property type="match status" value="1"/>
</dbReference>
<dbReference type="MEROPS" id="S26.017"/>
<dbReference type="InterPro" id="IPR015927">
    <property type="entry name" value="Peptidase_S24_S26A/B/C"/>
</dbReference>
<dbReference type="EMBL" id="CP000493">
    <property type="protein sequence ID" value="ABM80763.1"/>
    <property type="molecule type" value="Genomic_DNA"/>
</dbReference>
<dbReference type="GO" id="GO:0016020">
    <property type="term" value="C:membrane"/>
    <property type="evidence" value="ECO:0007669"/>
    <property type="project" value="InterPro"/>
</dbReference>
<dbReference type="PRINTS" id="PR00728">
    <property type="entry name" value="SIGNALPTASE"/>
</dbReference>
<comment type="subcellular location">
    <subcellularLocation>
        <location evidence="1">Endomembrane system</location>
    </subcellularLocation>
</comment>
<reference evidence="7 8" key="1">
    <citation type="journal article" date="2007" name="Archaea">
        <title>The genome of Hyperthermus butylicus: a sulfur-reducing, peptide fermenting, neutrophilic Crenarchaeote growing up to 108 degrees C.</title>
        <authorList>
            <person name="Brugger K."/>
            <person name="Chen L."/>
            <person name="Stark M."/>
            <person name="Zibat A."/>
            <person name="Redder P."/>
            <person name="Ruepp A."/>
            <person name="Awayez M."/>
            <person name="She Q."/>
            <person name="Garrett R.A."/>
            <person name="Klenk H.P."/>
        </authorList>
    </citation>
    <scope>NUCLEOTIDE SEQUENCE [LARGE SCALE GENOMIC DNA]</scope>
    <source>
        <strain evidence="8">DSM 5456 / JCM 9403 / PLM1-5</strain>
    </source>
</reference>
<dbReference type="EnsemblBacteria" id="ABM80763">
    <property type="protein sequence ID" value="ABM80763"/>
    <property type="gene ID" value="Hbut_0915"/>
</dbReference>
<dbReference type="PANTHER" id="PTHR10806:SF6">
    <property type="entry name" value="SIGNAL PEPTIDASE COMPLEX CATALYTIC SUBUNIT SEC11"/>
    <property type="match status" value="1"/>
</dbReference>
<dbReference type="GO" id="GO:0012505">
    <property type="term" value="C:endomembrane system"/>
    <property type="evidence" value="ECO:0007669"/>
    <property type="project" value="UniProtKB-SubCell"/>
</dbReference>
<keyword evidence="2" id="KW-0645">Protease</keyword>
<keyword evidence="5" id="KW-0472">Membrane</keyword>
<dbReference type="AlphaFoldDB" id="A2BLA2"/>
<evidence type="ECO:0000259" key="6">
    <source>
        <dbReference type="Pfam" id="PF00717"/>
    </source>
</evidence>